<evidence type="ECO:0000313" key="3">
    <source>
        <dbReference type="Proteomes" id="UP000192980"/>
    </source>
</evidence>
<dbReference type="STRING" id="561061.SAMN05660862_1816"/>
<protein>
    <submittedName>
        <fullName evidence="2">HmuY protein</fullName>
    </submittedName>
</protein>
<dbReference type="PROSITE" id="PS51257">
    <property type="entry name" value="PROKAR_LIPOPROTEIN"/>
    <property type="match status" value="1"/>
</dbReference>
<dbReference type="CDD" id="cd12105">
    <property type="entry name" value="HmuY"/>
    <property type="match status" value="1"/>
</dbReference>
<dbReference type="InterPro" id="IPR025921">
    <property type="entry name" value="HmuY"/>
</dbReference>
<organism evidence="2 3">
    <name type="scientific">Sphingobacterium psychroaquaticum</name>
    <dbReference type="NCBI Taxonomy" id="561061"/>
    <lineage>
        <taxon>Bacteria</taxon>
        <taxon>Pseudomonadati</taxon>
        <taxon>Bacteroidota</taxon>
        <taxon>Sphingobacteriia</taxon>
        <taxon>Sphingobacteriales</taxon>
        <taxon>Sphingobacteriaceae</taxon>
        <taxon>Sphingobacterium</taxon>
    </lineage>
</organism>
<evidence type="ECO:0000256" key="1">
    <source>
        <dbReference type="SAM" id="SignalP"/>
    </source>
</evidence>
<feature type="signal peptide" evidence="1">
    <location>
        <begin position="1"/>
        <end position="31"/>
    </location>
</feature>
<name>A0A1X7JL61_9SPHI</name>
<dbReference type="Pfam" id="PF14064">
    <property type="entry name" value="HmuY"/>
    <property type="match status" value="1"/>
</dbReference>
<dbReference type="AlphaFoldDB" id="A0A1X7JL61"/>
<accession>A0A1X7JL61</accession>
<keyword evidence="1" id="KW-0732">Signal</keyword>
<dbReference type="EMBL" id="FXAU01000003">
    <property type="protein sequence ID" value="SMG28544.1"/>
    <property type="molecule type" value="Genomic_DNA"/>
</dbReference>
<gene>
    <name evidence="2" type="ORF">SAMN05660862_1816</name>
</gene>
<feature type="chain" id="PRO_5012349508" evidence="1">
    <location>
        <begin position="32"/>
        <end position="267"/>
    </location>
</feature>
<keyword evidence="3" id="KW-1185">Reference proteome</keyword>
<dbReference type="Proteomes" id="UP000192980">
    <property type="component" value="Unassembled WGS sequence"/>
</dbReference>
<proteinExistence type="predicted"/>
<dbReference type="RefSeq" id="WP_234991178.1">
    <property type="nucleotide sequence ID" value="NZ_CP038029.1"/>
</dbReference>
<reference evidence="2 3" key="1">
    <citation type="submission" date="2017-04" db="EMBL/GenBank/DDBJ databases">
        <authorList>
            <person name="Afonso C.L."/>
            <person name="Miller P.J."/>
            <person name="Scott M.A."/>
            <person name="Spackman E."/>
            <person name="Goraichik I."/>
            <person name="Dimitrov K.M."/>
            <person name="Suarez D.L."/>
            <person name="Swayne D.E."/>
        </authorList>
    </citation>
    <scope>NUCLEOTIDE SEQUENCE [LARGE SCALE GENOMIC DNA]</scope>
    <source>
        <strain evidence="2 3">DSM 22418</strain>
    </source>
</reference>
<evidence type="ECO:0000313" key="2">
    <source>
        <dbReference type="EMBL" id="SMG28544.1"/>
    </source>
</evidence>
<sequence length="267" mass="30330">MKLRKLFTPRSPKRYYTIVMCLLVLTGSSCSKNNDTTPDDETPTDEHMFNRLITVSNFGESLPEGAAPDSEQEPIFFSLEQNQAVNQSLKRTNRWDLSFSSVYRSYVGGNNGSDKFNFGFGGPGQGAVLLVKKKFEDVIDIPKSEKFNTLSDAFGPDENGDIGQTIGWYLYDFSGLLVRDGEFDNQHIAYALHEELPITTTNGVKKTIEPRTIILRTAKGNYAKIRIRSLYKNELKKENWKRKTEKPFFTFDYVLAKAGSTKFEIKN</sequence>